<dbReference type="Proteomes" id="UP000001603">
    <property type="component" value="Unassembled WGS sequence"/>
</dbReference>
<evidence type="ECO:0000313" key="4">
    <source>
        <dbReference type="Proteomes" id="UP000001603"/>
    </source>
</evidence>
<dbReference type="eggNOG" id="COG0431">
    <property type="taxonomic scope" value="Bacteria"/>
</dbReference>
<keyword evidence="1" id="KW-0285">Flavoprotein</keyword>
<accession>Q1ZU98</accession>
<dbReference type="InterPro" id="IPR029039">
    <property type="entry name" value="Flavoprotein-like_sf"/>
</dbReference>
<evidence type="ECO:0000259" key="2">
    <source>
        <dbReference type="Pfam" id="PF03358"/>
    </source>
</evidence>
<dbReference type="GO" id="GO:0016491">
    <property type="term" value="F:oxidoreductase activity"/>
    <property type="evidence" value="ECO:0007669"/>
    <property type="project" value="InterPro"/>
</dbReference>
<protein>
    <recommendedName>
        <fullName evidence="2">NADPH-dependent FMN reductase-like domain-containing protein</fullName>
    </recommendedName>
</protein>
<dbReference type="Gene3D" id="3.40.50.360">
    <property type="match status" value="1"/>
</dbReference>
<dbReference type="Pfam" id="PF03358">
    <property type="entry name" value="FMN_red"/>
    <property type="match status" value="1"/>
</dbReference>
<dbReference type="AlphaFoldDB" id="Q1ZU98"/>
<comment type="caution">
    <text evidence="3">The sequence shown here is derived from an EMBL/GenBank/DDBJ whole genome shotgun (WGS) entry which is preliminary data.</text>
</comment>
<reference evidence="3 4" key="1">
    <citation type="journal article" date="2009" name="Proc. Natl. Acad. Sci. U.S.A.">
        <title>The genomic basis of trophic strategy in marine bacteria.</title>
        <authorList>
            <person name="Lauro F.M."/>
            <person name="McDougald D."/>
            <person name="Thomas T."/>
            <person name="Williams T.J."/>
            <person name="Egan S."/>
            <person name="Rice S."/>
            <person name="DeMaere M.Z."/>
            <person name="Ting L."/>
            <person name="Ertan H."/>
            <person name="Johnson J."/>
            <person name="Ferriera S."/>
            <person name="Lapidus A."/>
            <person name="Anderson I."/>
            <person name="Kyrpides N."/>
            <person name="Munk A.C."/>
            <person name="Detter C."/>
            <person name="Han C.S."/>
            <person name="Brown M.V."/>
            <person name="Robb F.T."/>
            <person name="Kjelleberg S."/>
            <person name="Cavicchioli R."/>
        </authorList>
    </citation>
    <scope>NUCLEOTIDE SEQUENCE [LARGE SCALE GENOMIC DNA]</scope>
    <source>
        <strain evidence="3 4">S14</strain>
    </source>
</reference>
<organism evidence="3 4">
    <name type="scientific">Photobacterium angustum (strain S14 / CCUG 15956)</name>
    <name type="common">Vibrio sp. (strain S14 / CCUG 15956)</name>
    <dbReference type="NCBI Taxonomy" id="314292"/>
    <lineage>
        <taxon>Bacteria</taxon>
        <taxon>Pseudomonadati</taxon>
        <taxon>Pseudomonadota</taxon>
        <taxon>Gammaproteobacteria</taxon>
        <taxon>Vibrionales</taxon>
        <taxon>Vibrionaceae</taxon>
        <taxon>Photobacterium</taxon>
    </lineage>
</organism>
<dbReference type="SUPFAM" id="SSF52218">
    <property type="entry name" value="Flavoproteins"/>
    <property type="match status" value="1"/>
</dbReference>
<proteinExistence type="predicted"/>
<evidence type="ECO:0000313" key="3">
    <source>
        <dbReference type="EMBL" id="EAS66512.1"/>
    </source>
</evidence>
<keyword evidence="1" id="KW-0288">FMN</keyword>
<dbReference type="OrthoDB" id="5563352at2"/>
<dbReference type="InterPro" id="IPR005025">
    <property type="entry name" value="FMN_Rdtase-like_dom"/>
</dbReference>
<feature type="domain" description="NADPH-dependent FMN reductase-like" evidence="2">
    <location>
        <begin position="1"/>
        <end position="72"/>
    </location>
</feature>
<gene>
    <name evidence="3" type="ORF">VAS14_14384</name>
</gene>
<sequence length="76" mass="8727">MKLSIISGSHRSTLYSLKAATYLQRLARLEEFKETQIIDLNVIDFPLWNEGVWNGSEQCNDWRAIAQELQQSRAGS</sequence>
<dbReference type="RefSeq" id="WP_005366209.1">
    <property type="nucleotide sequence ID" value="NZ_CH902599.1"/>
</dbReference>
<evidence type="ECO:0000256" key="1">
    <source>
        <dbReference type="ARBA" id="ARBA00022643"/>
    </source>
</evidence>
<dbReference type="HOGENOM" id="CLU_2651271_0_0_6"/>
<name>Q1ZU98_PHOAS</name>
<dbReference type="EMBL" id="AAOJ01000001">
    <property type="protein sequence ID" value="EAS66512.1"/>
    <property type="molecule type" value="Genomic_DNA"/>
</dbReference>